<evidence type="ECO:0000313" key="1">
    <source>
        <dbReference type="EMBL" id="OZY59355.1"/>
    </source>
</evidence>
<evidence type="ECO:0000313" key="2">
    <source>
        <dbReference type="Proteomes" id="UP000215788"/>
    </source>
</evidence>
<proteinExistence type="predicted"/>
<comment type="caution">
    <text evidence="1">The sequence shown here is derived from an EMBL/GenBank/DDBJ whole genome shotgun (WGS) entry which is preliminary data.</text>
</comment>
<reference evidence="1 2" key="1">
    <citation type="submission" date="2017-08" db="EMBL/GenBank/DDBJ databases">
        <title>Genomic and metabolic characterisation of spoilage-associated Pseudomonas species.</title>
        <authorList>
            <person name="Stanborough T."/>
            <person name="Fegan N."/>
            <person name="Powell S.M."/>
            <person name="Singh T."/>
            <person name="Tamplin M.L."/>
            <person name="Chandry P.S."/>
        </authorList>
    </citation>
    <scope>NUCLEOTIDE SEQUENCE [LARGE SCALE GENOMIC DNA]</scope>
    <source>
        <strain evidence="1 2">L1802</strain>
    </source>
</reference>
<dbReference type="Proteomes" id="UP000215788">
    <property type="component" value="Unassembled WGS sequence"/>
</dbReference>
<gene>
    <name evidence="1" type="ORF">CJF39_11570</name>
</gene>
<dbReference type="AlphaFoldDB" id="A0A266NC40"/>
<dbReference type="EMBL" id="NQKI01000015">
    <property type="protein sequence ID" value="OZY59355.1"/>
    <property type="molecule type" value="Genomic_DNA"/>
</dbReference>
<organism evidence="1 2">
    <name type="scientific">Pseudomonas lundensis</name>
    <dbReference type="NCBI Taxonomy" id="86185"/>
    <lineage>
        <taxon>Bacteria</taxon>
        <taxon>Pseudomonadati</taxon>
        <taxon>Pseudomonadota</taxon>
        <taxon>Gammaproteobacteria</taxon>
        <taxon>Pseudomonadales</taxon>
        <taxon>Pseudomonadaceae</taxon>
        <taxon>Pseudomonas</taxon>
    </lineage>
</organism>
<protein>
    <submittedName>
        <fullName evidence="1">Uncharacterized protein</fullName>
    </submittedName>
</protein>
<name>A0A266NC40_9PSED</name>
<sequence>MALMPAGRTFFSRQFHTRHAIVRAAREDVHATDSAMRQVLPFRIDRGQTTHLSAAIFIRIESGVR</sequence>
<accession>A0A266NC40</accession>